<dbReference type="AlphaFoldDB" id="A0AAV7CRG8"/>
<keyword evidence="4" id="KW-1185">Reference proteome</keyword>
<keyword evidence="2" id="KW-0732">Signal</keyword>
<keyword evidence="1" id="KW-1133">Transmembrane helix</keyword>
<gene>
    <name evidence="3" type="ORF">GDO81_005748</name>
</gene>
<dbReference type="PANTHER" id="PTHR15446:SF2">
    <property type="entry name" value="UROPLAKIN-3B-LIKE PROTEIN 1-RELATED"/>
    <property type="match status" value="1"/>
</dbReference>
<dbReference type="PANTHER" id="PTHR15446">
    <property type="entry name" value="UROPLAKIN III"/>
    <property type="match status" value="1"/>
</dbReference>
<organism evidence="3 4">
    <name type="scientific">Engystomops pustulosus</name>
    <name type="common">Tungara frog</name>
    <name type="synonym">Physalaemus pustulosus</name>
    <dbReference type="NCBI Taxonomy" id="76066"/>
    <lineage>
        <taxon>Eukaryota</taxon>
        <taxon>Metazoa</taxon>
        <taxon>Chordata</taxon>
        <taxon>Craniata</taxon>
        <taxon>Vertebrata</taxon>
        <taxon>Euteleostomi</taxon>
        <taxon>Amphibia</taxon>
        <taxon>Batrachia</taxon>
        <taxon>Anura</taxon>
        <taxon>Neobatrachia</taxon>
        <taxon>Hyloidea</taxon>
        <taxon>Leptodactylidae</taxon>
        <taxon>Leiuperinae</taxon>
        <taxon>Engystomops</taxon>
    </lineage>
</organism>
<dbReference type="Proteomes" id="UP000824782">
    <property type="component" value="Unassembled WGS sequence"/>
</dbReference>
<evidence type="ECO:0000313" key="3">
    <source>
        <dbReference type="EMBL" id="KAG8587679.1"/>
    </source>
</evidence>
<dbReference type="EMBL" id="WNYA01000002">
    <property type="protein sequence ID" value="KAG8587679.1"/>
    <property type="molecule type" value="Genomic_DNA"/>
</dbReference>
<dbReference type="GO" id="GO:0016020">
    <property type="term" value="C:membrane"/>
    <property type="evidence" value="ECO:0007669"/>
    <property type="project" value="TreeGrafter"/>
</dbReference>
<comment type="caution">
    <text evidence="3">The sequence shown here is derived from an EMBL/GenBank/DDBJ whole genome shotgun (WGS) entry which is preliminary data.</text>
</comment>
<reference evidence="3" key="1">
    <citation type="thesis" date="2020" institute="ProQuest LLC" country="789 East Eisenhower Parkway, Ann Arbor, MI, USA">
        <title>Comparative Genomics and Chromosome Evolution.</title>
        <authorList>
            <person name="Mudd A.B."/>
        </authorList>
    </citation>
    <scope>NUCLEOTIDE SEQUENCE</scope>
    <source>
        <strain evidence="3">237g6f4</strain>
        <tissue evidence="3">Blood</tissue>
    </source>
</reference>
<sequence>MDLIIKLGFLFMGVTAVCAEVRYYVPQVTVKQVLGRLTNNSFALDDPQCIFQQYNTSDVWIVIALDNVVPSLTVQNLGKPSGYNLFQTKKYYHLYQMPANNYTCSDAQPKDKALIPVGTQFNCNNVSFCNGILTNNGPYRVKFVLLNSTALVQETRWSEKFNLLTGKNTTTIDTGPGGRSAGMIVIVVILSVLLTLLLAFLIAALAIGSKDICWCRVLENEFLGVELNYIPRYQTHKFYTTHSKWFTPQQNNTSVYTVFK</sequence>
<feature type="transmembrane region" description="Helical" evidence="1">
    <location>
        <begin position="181"/>
        <end position="207"/>
    </location>
</feature>
<keyword evidence="1" id="KW-0812">Transmembrane</keyword>
<keyword evidence="1" id="KW-0472">Membrane</keyword>
<feature type="signal peptide" evidence="2">
    <location>
        <begin position="1"/>
        <end position="19"/>
    </location>
</feature>
<evidence type="ECO:0000256" key="1">
    <source>
        <dbReference type="SAM" id="Phobius"/>
    </source>
</evidence>
<name>A0AAV7CRG8_ENGPU</name>
<feature type="chain" id="PRO_5043574540" evidence="2">
    <location>
        <begin position="20"/>
        <end position="260"/>
    </location>
</feature>
<evidence type="ECO:0000256" key="2">
    <source>
        <dbReference type="SAM" id="SignalP"/>
    </source>
</evidence>
<proteinExistence type="predicted"/>
<accession>A0AAV7CRG8</accession>
<evidence type="ECO:0000313" key="4">
    <source>
        <dbReference type="Proteomes" id="UP000824782"/>
    </source>
</evidence>
<protein>
    <submittedName>
        <fullName evidence="3">Uncharacterized protein</fullName>
    </submittedName>
</protein>
<dbReference type="InterPro" id="IPR024831">
    <property type="entry name" value="Uroplakin-3"/>
</dbReference>